<protein>
    <submittedName>
        <fullName evidence="3">Uncharacterized protein</fullName>
    </submittedName>
</protein>
<name>A0A7W3TEV6_9ACTN</name>
<gene>
    <name evidence="3" type="ORF">FNQ90_15645</name>
</gene>
<feature type="signal peptide" evidence="2">
    <location>
        <begin position="1"/>
        <end position="28"/>
    </location>
</feature>
<comment type="caution">
    <text evidence="3">The sequence shown here is derived from an EMBL/GenBank/DDBJ whole genome shotgun (WGS) entry which is preliminary data.</text>
</comment>
<dbReference type="EMBL" id="VKHT01000510">
    <property type="protein sequence ID" value="MBB0245497.1"/>
    <property type="molecule type" value="Genomic_DNA"/>
</dbReference>
<dbReference type="Proteomes" id="UP000538929">
    <property type="component" value="Unassembled WGS sequence"/>
</dbReference>
<accession>A0A7W3TEV6</accession>
<feature type="region of interest" description="Disordered" evidence="1">
    <location>
        <begin position="28"/>
        <end position="59"/>
    </location>
</feature>
<evidence type="ECO:0000313" key="3">
    <source>
        <dbReference type="EMBL" id="MBB0245497.1"/>
    </source>
</evidence>
<evidence type="ECO:0000313" key="4">
    <source>
        <dbReference type="Proteomes" id="UP000538929"/>
    </source>
</evidence>
<dbReference type="RefSeq" id="WP_182606972.1">
    <property type="nucleotide sequence ID" value="NZ_VKHT01000510.1"/>
</dbReference>
<evidence type="ECO:0000256" key="1">
    <source>
        <dbReference type="SAM" id="MobiDB-lite"/>
    </source>
</evidence>
<evidence type="ECO:0000256" key="2">
    <source>
        <dbReference type="SAM" id="SignalP"/>
    </source>
</evidence>
<keyword evidence="2" id="KW-0732">Signal</keyword>
<sequence length="59" mass="5778">MPDRRPLLMGVVSAVVLGGVWLMPSAHAGPDTGEGVPGIGTVGESVEGPGASAPRAPTD</sequence>
<keyword evidence="4" id="KW-1185">Reference proteome</keyword>
<feature type="chain" id="PRO_5030776130" evidence="2">
    <location>
        <begin position="29"/>
        <end position="59"/>
    </location>
</feature>
<proteinExistence type="predicted"/>
<reference evidence="4" key="1">
    <citation type="submission" date="2019-10" db="EMBL/GenBank/DDBJ databases">
        <title>Streptomyces sp. nov., a novel actinobacterium isolated from alkaline environment.</title>
        <authorList>
            <person name="Golinska P."/>
        </authorList>
    </citation>
    <scope>NUCLEOTIDE SEQUENCE [LARGE SCALE GENOMIC DNA]</scope>
    <source>
        <strain evidence="4">DSM 42118</strain>
    </source>
</reference>
<organism evidence="3 4">
    <name type="scientific">Streptomyces alkaliphilus</name>
    <dbReference type="NCBI Taxonomy" id="1472722"/>
    <lineage>
        <taxon>Bacteria</taxon>
        <taxon>Bacillati</taxon>
        <taxon>Actinomycetota</taxon>
        <taxon>Actinomycetes</taxon>
        <taxon>Kitasatosporales</taxon>
        <taxon>Streptomycetaceae</taxon>
        <taxon>Streptomyces</taxon>
    </lineage>
</organism>
<dbReference type="AlphaFoldDB" id="A0A7W3TEV6"/>